<evidence type="ECO:0000256" key="1">
    <source>
        <dbReference type="SAM" id="SignalP"/>
    </source>
</evidence>
<proteinExistence type="predicted"/>
<dbReference type="Proteomes" id="UP000651112">
    <property type="component" value="Unassembled WGS sequence"/>
</dbReference>
<dbReference type="InterPro" id="IPR019613">
    <property type="entry name" value="DUF4198"/>
</dbReference>
<sequence length="232" mass="26135">MKKLIVVILTFFCVVSVSAHAVFIETALKGTKGKSHTVKVVYGEPDEHEERSKWWWYKEGMQITLTLTKPDGSKESLTTTAQADHLLATFIPDQDGVYHVSLQQDTERKEGAKTQYQINAVATIQVGNATVGNTASNIGNELLVYADERSYKNKKEVSLIFYEKGKPAPHSFIQIIAPSGWIRWIETDEQGVARFTPEWTGKYFAEASKREKVAGQDFEEYSRASSMSFEVK</sequence>
<protein>
    <submittedName>
        <fullName evidence="2">DUF4198 domain-containing protein</fullName>
    </submittedName>
</protein>
<keyword evidence="1" id="KW-0732">Signal</keyword>
<evidence type="ECO:0000313" key="3">
    <source>
        <dbReference type="Proteomes" id="UP000651112"/>
    </source>
</evidence>
<feature type="chain" id="PRO_5046895766" evidence="1">
    <location>
        <begin position="22"/>
        <end position="232"/>
    </location>
</feature>
<dbReference type="EMBL" id="JACNYL010000002">
    <property type="protein sequence ID" value="MBD1421962.1"/>
    <property type="molecule type" value="Genomic_DNA"/>
</dbReference>
<dbReference type="RefSeq" id="WP_190313663.1">
    <property type="nucleotide sequence ID" value="NZ_JACNYL010000002.1"/>
</dbReference>
<keyword evidence="3" id="KW-1185">Reference proteome</keyword>
<feature type="signal peptide" evidence="1">
    <location>
        <begin position="1"/>
        <end position="21"/>
    </location>
</feature>
<organism evidence="2 3">
    <name type="scientific">Sphingobacterium chuzhouense</name>
    <dbReference type="NCBI Taxonomy" id="1742264"/>
    <lineage>
        <taxon>Bacteria</taxon>
        <taxon>Pseudomonadati</taxon>
        <taxon>Bacteroidota</taxon>
        <taxon>Sphingobacteriia</taxon>
        <taxon>Sphingobacteriales</taxon>
        <taxon>Sphingobacteriaceae</taxon>
        <taxon>Sphingobacterium</taxon>
    </lineage>
</organism>
<comment type="caution">
    <text evidence="2">The sequence shown here is derived from an EMBL/GenBank/DDBJ whole genome shotgun (WGS) entry which is preliminary data.</text>
</comment>
<reference evidence="2 3" key="1">
    <citation type="submission" date="2020-08" db="EMBL/GenBank/DDBJ databases">
        <title>Sphingobacterium sp. DN00404 isolated from aquaculture water.</title>
        <authorList>
            <person name="Zhang M."/>
        </authorList>
    </citation>
    <scope>NUCLEOTIDE SEQUENCE [LARGE SCALE GENOMIC DNA]</scope>
    <source>
        <strain evidence="2 3">KCTC 42746</strain>
    </source>
</reference>
<dbReference type="Pfam" id="PF10670">
    <property type="entry name" value="DUF4198"/>
    <property type="match status" value="1"/>
</dbReference>
<gene>
    <name evidence="2" type="ORF">H8B21_10315</name>
</gene>
<accession>A0ABR7XS22</accession>
<name>A0ABR7XS22_9SPHI</name>
<evidence type="ECO:0000313" key="2">
    <source>
        <dbReference type="EMBL" id="MBD1421962.1"/>
    </source>
</evidence>